<organism evidence="2 3">
    <name type="scientific">Rubricella aquisinus</name>
    <dbReference type="NCBI Taxonomy" id="2028108"/>
    <lineage>
        <taxon>Bacteria</taxon>
        <taxon>Pseudomonadati</taxon>
        <taxon>Pseudomonadota</taxon>
        <taxon>Alphaproteobacteria</taxon>
        <taxon>Rhodobacterales</taxon>
        <taxon>Paracoccaceae</taxon>
        <taxon>Rubricella</taxon>
    </lineage>
</organism>
<dbReference type="RefSeq" id="WP_184009484.1">
    <property type="nucleotide sequence ID" value="NZ_JACIJS010000003.1"/>
</dbReference>
<gene>
    <name evidence="2" type="ORF">FHS89_001169</name>
</gene>
<feature type="transmembrane region" description="Helical" evidence="1">
    <location>
        <begin position="53"/>
        <end position="74"/>
    </location>
</feature>
<dbReference type="Proteomes" id="UP000553766">
    <property type="component" value="Unassembled WGS sequence"/>
</dbReference>
<feature type="transmembrane region" description="Helical" evidence="1">
    <location>
        <begin position="104"/>
        <end position="122"/>
    </location>
</feature>
<keyword evidence="1" id="KW-1133">Transmembrane helix</keyword>
<protein>
    <recommendedName>
        <fullName evidence="4">MFS transporter</fullName>
    </recommendedName>
</protein>
<evidence type="ECO:0000256" key="1">
    <source>
        <dbReference type="SAM" id="Phobius"/>
    </source>
</evidence>
<dbReference type="AlphaFoldDB" id="A0A840WJ93"/>
<dbReference type="EMBL" id="JACIJS010000003">
    <property type="protein sequence ID" value="MBB5515159.1"/>
    <property type="molecule type" value="Genomic_DNA"/>
</dbReference>
<dbReference type="InterPro" id="IPR046289">
    <property type="entry name" value="DUF6326"/>
</dbReference>
<feature type="transmembrane region" description="Helical" evidence="1">
    <location>
        <begin position="12"/>
        <end position="33"/>
    </location>
</feature>
<comment type="caution">
    <text evidence="2">The sequence shown here is derived from an EMBL/GenBank/DDBJ whole genome shotgun (WGS) entry which is preliminary data.</text>
</comment>
<evidence type="ECO:0000313" key="3">
    <source>
        <dbReference type="Proteomes" id="UP000553766"/>
    </source>
</evidence>
<keyword evidence="1" id="KW-0472">Membrane</keyword>
<reference evidence="2 3" key="1">
    <citation type="submission" date="2020-08" db="EMBL/GenBank/DDBJ databases">
        <title>Genomic Encyclopedia of Type Strains, Phase IV (KMG-IV): sequencing the most valuable type-strain genomes for metagenomic binning, comparative biology and taxonomic classification.</title>
        <authorList>
            <person name="Goeker M."/>
        </authorList>
    </citation>
    <scope>NUCLEOTIDE SEQUENCE [LARGE SCALE GENOMIC DNA]</scope>
    <source>
        <strain evidence="2 3">DSM 103377</strain>
    </source>
</reference>
<name>A0A840WJ93_9RHOB</name>
<evidence type="ECO:0008006" key="4">
    <source>
        <dbReference type="Google" id="ProtNLM"/>
    </source>
</evidence>
<feature type="transmembrane region" description="Helical" evidence="1">
    <location>
        <begin position="81"/>
        <end position="98"/>
    </location>
</feature>
<sequence>MPDTPSLRTKISLLWVFVSLNIVFADVLSLYTPGVVPQLMTGVIEGVTLSEELMLMAAIFIQIPVGMIVLTQVLPARRNRIANIVAAGVTILFVVGGGSLKLHYIFFASCEVIALLVIIYLSRHLRHEQAA</sequence>
<proteinExistence type="predicted"/>
<accession>A0A840WJ93</accession>
<evidence type="ECO:0000313" key="2">
    <source>
        <dbReference type="EMBL" id="MBB5515159.1"/>
    </source>
</evidence>
<keyword evidence="1" id="KW-0812">Transmembrane</keyword>
<keyword evidence="3" id="KW-1185">Reference proteome</keyword>
<dbReference type="Pfam" id="PF19851">
    <property type="entry name" value="DUF6326"/>
    <property type="match status" value="1"/>
</dbReference>